<dbReference type="SMART" id="SM00028">
    <property type="entry name" value="TPR"/>
    <property type="match status" value="5"/>
</dbReference>
<dbReference type="AlphaFoldDB" id="A0A1F5EXN4"/>
<name>A0A1F5EXN4_9BACT</name>
<dbReference type="EMBL" id="MFAF01000130">
    <property type="protein sequence ID" value="OGD72152.1"/>
    <property type="molecule type" value="Genomic_DNA"/>
</dbReference>
<keyword evidence="1" id="KW-0802">TPR repeat</keyword>
<dbReference type="Proteomes" id="UP000177187">
    <property type="component" value="Unassembled WGS sequence"/>
</dbReference>
<dbReference type="InterPro" id="IPR011990">
    <property type="entry name" value="TPR-like_helical_dom_sf"/>
</dbReference>
<gene>
    <name evidence="2" type="ORF">A2Y64_03970</name>
</gene>
<dbReference type="Gene3D" id="1.25.40.10">
    <property type="entry name" value="Tetratricopeptide repeat domain"/>
    <property type="match status" value="2"/>
</dbReference>
<sequence>MVFVLVVVLLSPFLAGFDLFKTIAAEEAMREGKALFEAGEYAEAEGKFKEAALELPKLADPFYWIGRTFEARGDTVKAAKYYNAALERNPSHFDVLNAAAGLATSEARWSEAHGYLRRMADLNATDPVIQANLGYVQLALKDYVSAETSFREAIRLGGELGRAYDGLGLALDARGMADEAEEAFKNAVEQDPARIEAYVHLGLLYEKRGMTDEAAGAYTQALRVRTTGPFAEIAKKRLDELGVIY</sequence>
<feature type="repeat" description="TPR" evidence="1">
    <location>
        <begin position="59"/>
        <end position="92"/>
    </location>
</feature>
<dbReference type="STRING" id="1817816.A2Y64_03970"/>
<evidence type="ECO:0000313" key="3">
    <source>
        <dbReference type="Proteomes" id="UP000177187"/>
    </source>
</evidence>
<evidence type="ECO:0000313" key="2">
    <source>
        <dbReference type="EMBL" id="OGD72152.1"/>
    </source>
</evidence>
<dbReference type="PROSITE" id="PS50005">
    <property type="entry name" value="TPR"/>
    <property type="match status" value="3"/>
</dbReference>
<feature type="repeat" description="TPR" evidence="1">
    <location>
        <begin position="161"/>
        <end position="194"/>
    </location>
</feature>
<accession>A0A1F5EXN4</accession>
<dbReference type="InterPro" id="IPR052384">
    <property type="entry name" value="TMTC_O-mannosyltransferase"/>
</dbReference>
<dbReference type="PANTHER" id="PTHR44216">
    <property type="entry name" value="PROTEIN O-MANNOSYL-TRANSFERASE TMTC2"/>
    <property type="match status" value="1"/>
</dbReference>
<dbReference type="Pfam" id="PF13432">
    <property type="entry name" value="TPR_16"/>
    <property type="match status" value="2"/>
</dbReference>
<proteinExistence type="predicted"/>
<organism evidence="2 3">
    <name type="scientific">Candidatus Coatesbacteria bacterium RBG_13_66_14</name>
    <dbReference type="NCBI Taxonomy" id="1817816"/>
    <lineage>
        <taxon>Bacteria</taxon>
        <taxon>Candidatus Coatesiibacteriota</taxon>
    </lineage>
</organism>
<dbReference type="PANTHER" id="PTHR44216:SF3">
    <property type="entry name" value="PROTEIN O-MANNOSYL-TRANSFERASE TMTC2"/>
    <property type="match status" value="1"/>
</dbReference>
<dbReference type="SUPFAM" id="SSF48452">
    <property type="entry name" value="TPR-like"/>
    <property type="match status" value="1"/>
</dbReference>
<protein>
    <submittedName>
        <fullName evidence="2">Uncharacterized protein</fullName>
    </submittedName>
</protein>
<dbReference type="InterPro" id="IPR019734">
    <property type="entry name" value="TPR_rpt"/>
</dbReference>
<reference evidence="2 3" key="1">
    <citation type="journal article" date="2016" name="Nat. Commun.">
        <title>Thousands of microbial genomes shed light on interconnected biogeochemical processes in an aquifer system.</title>
        <authorList>
            <person name="Anantharaman K."/>
            <person name="Brown C.T."/>
            <person name="Hug L.A."/>
            <person name="Sharon I."/>
            <person name="Castelle C.J."/>
            <person name="Probst A.J."/>
            <person name="Thomas B.C."/>
            <person name="Singh A."/>
            <person name="Wilkins M.J."/>
            <person name="Karaoz U."/>
            <person name="Brodie E.L."/>
            <person name="Williams K.H."/>
            <person name="Hubbard S.S."/>
            <person name="Banfield J.F."/>
        </authorList>
    </citation>
    <scope>NUCLEOTIDE SEQUENCE [LARGE SCALE GENOMIC DNA]</scope>
</reference>
<comment type="caution">
    <text evidence="2">The sequence shown here is derived from an EMBL/GenBank/DDBJ whole genome shotgun (WGS) entry which is preliminary data.</text>
</comment>
<feature type="repeat" description="TPR" evidence="1">
    <location>
        <begin position="195"/>
        <end position="228"/>
    </location>
</feature>
<evidence type="ECO:0000256" key="1">
    <source>
        <dbReference type="PROSITE-ProRule" id="PRU00339"/>
    </source>
</evidence>